<dbReference type="RefSeq" id="WP_152642085.1">
    <property type="nucleotide sequence ID" value="NZ_JYIX01000029.1"/>
</dbReference>
<evidence type="ECO:0008006" key="6">
    <source>
        <dbReference type="Google" id="ProtNLM"/>
    </source>
</evidence>
<dbReference type="InterPro" id="IPR023888">
    <property type="entry name" value="SdpC-like"/>
</dbReference>
<evidence type="ECO:0000313" key="5">
    <source>
        <dbReference type="Proteomes" id="UP000033740"/>
    </source>
</evidence>
<evidence type="ECO:0000256" key="3">
    <source>
        <dbReference type="SAM" id="SignalP"/>
    </source>
</evidence>
<dbReference type="PATRIC" id="fig|582680.6.peg.1127"/>
<keyword evidence="5" id="KW-1185">Reference proteome</keyword>
<feature type="transmembrane region" description="Helical" evidence="2">
    <location>
        <begin position="167"/>
        <end position="194"/>
    </location>
</feature>
<sequence length="219" mass="22385">MHNQSPSRLSRWLSRSVLAAVTAIAVVLAPSVANASTGSTGGTSAIRSATVSHSSDDSKATAKYSDDDIVALVMFGTGRIATAHPDLAKKLMPNTPTGITPEAITAVTKMLYSVDPAFNEKVTLALQSGDPYTAQAGIEQFRADVAVLTKQAGPGAVSPDCVVAGPVFFAVAGAVAVFIVAAAGAVVVTLYAVVNAYVPSDEGTKFDLQGFSAELARTI</sequence>
<reference evidence="4 5" key="1">
    <citation type="submission" date="2015-02" db="EMBL/GenBank/DDBJ databases">
        <title>Draft genome sequences of ten Microbacterium spp. with emphasis on heavy metal contaminated environments.</title>
        <authorList>
            <person name="Corretto E."/>
        </authorList>
    </citation>
    <scope>NUCLEOTIDE SEQUENCE [LARGE SCALE GENOMIC DNA]</scope>
    <source>
        <strain evidence="4 5">ARN176</strain>
    </source>
</reference>
<comment type="caution">
    <text evidence="4">The sequence shown here is derived from an EMBL/GenBank/DDBJ whole genome shotgun (WGS) entry which is preliminary data.</text>
</comment>
<dbReference type="Proteomes" id="UP000033740">
    <property type="component" value="Unassembled WGS sequence"/>
</dbReference>
<feature type="signal peptide" evidence="3">
    <location>
        <begin position="1"/>
        <end position="35"/>
    </location>
</feature>
<dbReference type="Pfam" id="PF26137">
    <property type="entry name" value="Toxin_SdpC"/>
    <property type="match status" value="1"/>
</dbReference>
<dbReference type="STRING" id="582680.RS86_01095"/>
<gene>
    <name evidence="4" type="ORF">RS86_01095</name>
</gene>
<protein>
    <recommendedName>
        <fullName evidence="6">Antimicrobial peptide, SdpC family</fullName>
    </recommendedName>
</protein>
<evidence type="ECO:0000313" key="4">
    <source>
        <dbReference type="EMBL" id="KJL34308.1"/>
    </source>
</evidence>
<accession>A0A0F0LME1</accession>
<dbReference type="EMBL" id="JYIX01000029">
    <property type="protein sequence ID" value="KJL34308.1"/>
    <property type="molecule type" value="Genomic_DNA"/>
</dbReference>
<keyword evidence="2" id="KW-0472">Membrane</keyword>
<keyword evidence="2" id="KW-1133">Transmembrane helix</keyword>
<organism evidence="4 5">
    <name type="scientific">Microbacterium azadirachtae</name>
    <dbReference type="NCBI Taxonomy" id="582680"/>
    <lineage>
        <taxon>Bacteria</taxon>
        <taxon>Bacillati</taxon>
        <taxon>Actinomycetota</taxon>
        <taxon>Actinomycetes</taxon>
        <taxon>Micrococcales</taxon>
        <taxon>Microbacteriaceae</taxon>
        <taxon>Microbacterium</taxon>
    </lineage>
</organism>
<name>A0A0F0LME1_9MICO</name>
<feature type="region of interest" description="Disordered" evidence="1">
    <location>
        <begin position="35"/>
        <end position="60"/>
    </location>
</feature>
<keyword evidence="3" id="KW-0732">Signal</keyword>
<keyword evidence="2" id="KW-0812">Transmembrane</keyword>
<feature type="chain" id="PRO_5002445293" description="Antimicrobial peptide, SdpC family" evidence="3">
    <location>
        <begin position="36"/>
        <end position="219"/>
    </location>
</feature>
<dbReference type="AlphaFoldDB" id="A0A0F0LME1"/>
<evidence type="ECO:0000256" key="1">
    <source>
        <dbReference type="SAM" id="MobiDB-lite"/>
    </source>
</evidence>
<feature type="compositionally biased region" description="Polar residues" evidence="1">
    <location>
        <begin position="35"/>
        <end position="53"/>
    </location>
</feature>
<proteinExistence type="predicted"/>
<evidence type="ECO:0000256" key="2">
    <source>
        <dbReference type="SAM" id="Phobius"/>
    </source>
</evidence>